<dbReference type="Proteomes" id="UP001224433">
    <property type="component" value="Chromosome"/>
</dbReference>
<feature type="transmembrane region" description="Helical" evidence="7">
    <location>
        <begin position="239"/>
        <end position="258"/>
    </location>
</feature>
<sequence length="346" mass="35013">MNETKPVTAAPAPVPAKTPAVRPAGPQRTGRLRVAELLQRQGVLAVLLTVVIAASFIYPTFASLDNARGVTIQASFLAVVALGMTMVIITGGIDLSVGSVFALGGVIAAWASQYGFLAALLLPLVVCGGIGLLNGLLIARGNMAPFIVTLATLLGARGLLLALTDEGATTYLVPKDSAFGELGQGSVWGFGYPIVIALVLFGAGGLVLQRTSFGQTLFAVGGSSDAATLMGLPVARTKILVYTLSGLLAGLAGALNAARLSSGVTIVGVGMELDAISAVVIGGTLLVGGAGSISGTLWGVLLLAVIQNLINQIGSLNSSYQSVVSGGFLVVVVVAQRYLARSRRST</sequence>
<proteinExistence type="predicted"/>
<feature type="transmembrane region" description="Helical" evidence="7">
    <location>
        <begin position="114"/>
        <end position="137"/>
    </location>
</feature>
<keyword evidence="5 7" id="KW-0472">Membrane</keyword>
<evidence type="ECO:0000256" key="1">
    <source>
        <dbReference type="ARBA" id="ARBA00004651"/>
    </source>
</evidence>
<evidence type="ECO:0000256" key="6">
    <source>
        <dbReference type="SAM" id="MobiDB-lite"/>
    </source>
</evidence>
<feature type="transmembrane region" description="Helical" evidence="7">
    <location>
        <begin position="144"/>
        <end position="163"/>
    </location>
</feature>
<evidence type="ECO:0000256" key="4">
    <source>
        <dbReference type="ARBA" id="ARBA00022989"/>
    </source>
</evidence>
<dbReference type="EMBL" id="CP120983">
    <property type="protein sequence ID" value="WLQ68357.1"/>
    <property type="molecule type" value="Genomic_DNA"/>
</dbReference>
<reference evidence="8 9" key="1">
    <citation type="submission" date="2023-03" db="EMBL/GenBank/DDBJ databases">
        <title>Isolation and description of six Streptomyces strains from soil environments, able to metabolize different microbial glucans.</title>
        <authorList>
            <person name="Widen T."/>
            <person name="Larsbrink J."/>
        </authorList>
    </citation>
    <scope>NUCLEOTIDE SEQUENCE [LARGE SCALE GENOMIC DNA]</scope>
    <source>
        <strain evidence="8 9">Alt3</strain>
    </source>
</reference>
<protein>
    <submittedName>
        <fullName evidence="8">ABC transporter permease</fullName>
    </submittedName>
</protein>
<dbReference type="PANTHER" id="PTHR32196">
    <property type="entry name" value="ABC TRANSPORTER PERMEASE PROTEIN YPHD-RELATED-RELATED"/>
    <property type="match status" value="1"/>
</dbReference>
<dbReference type="PANTHER" id="PTHR32196:SF63">
    <property type="entry name" value="INNER MEMBRANE ABC TRANSPORTER PERMEASE PROTEIN YJFF"/>
    <property type="match status" value="1"/>
</dbReference>
<evidence type="ECO:0000256" key="7">
    <source>
        <dbReference type="SAM" id="Phobius"/>
    </source>
</evidence>
<dbReference type="CDD" id="cd06579">
    <property type="entry name" value="TM_PBP1_transp_AraH_like"/>
    <property type="match status" value="1"/>
</dbReference>
<keyword evidence="9" id="KW-1185">Reference proteome</keyword>
<dbReference type="Pfam" id="PF02653">
    <property type="entry name" value="BPD_transp_2"/>
    <property type="match status" value="1"/>
</dbReference>
<dbReference type="InterPro" id="IPR001851">
    <property type="entry name" value="ABC_transp_permease"/>
</dbReference>
<feature type="transmembrane region" description="Helical" evidence="7">
    <location>
        <begin position="190"/>
        <end position="208"/>
    </location>
</feature>
<feature type="transmembrane region" description="Helical" evidence="7">
    <location>
        <begin position="42"/>
        <end position="64"/>
    </location>
</feature>
<gene>
    <name evidence="8" type="ORF">P8A20_34475</name>
</gene>
<organism evidence="8 9">
    <name type="scientific">Streptomyces glycanivorans</name>
    <dbReference type="NCBI Taxonomy" id="3033808"/>
    <lineage>
        <taxon>Bacteria</taxon>
        <taxon>Bacillati</taxon>
        <taxon>Actinomycetota</taxon>
        <taxon>Actinomycetes</taxon>
        <taxon>Kitasatosporales</taxon>
        <taxon>Streptomycetaceae</taxon>
        <taxon>Streptomyces</taxon>
    </lineage>
</organism>
<feature type="region of interest" description="Disordered" evidence="6">
    <location>
        <begin position="1"/>
        <end position="27"/>
    </location>
</feature>
<evidence type="ECO:0000256" key="5">
    <source>
        <dbReference type="ARBA" id="ARBA00023136"/>
    </source>
</evidence>
<accession>A0ABY9JKW4</accession>
<comment type="subcellular location">
    <subcellularLocation>
        <location evidence="1">Cell membrane</location>
        <topology evidence="1">Multi-pass membrane protein</topology>
    </subcellularLocation>
</comment>
<evidence type="ECO:0000313" key="8">
    <source>
        <dbReference type="EMBL" id="WLQ68357.1"/>
    </source>
</evidence>
<keyword evidence="4 7" id="KW-1133">Transmembrane helix</keyword>
<evidence type="ECO:0000256" key="2">
    <source>
        <dbReference type="ARBA" id="ARBA00022475"/>
    </source>
</evidence>
<name>A0ABY9JKW4_9ACTN</name>
<keyword evidence="2" id="KW-1003">Cell membrane</keyword>
<feature type="transmembrane region" description="Helical" evidence="7">
    <location>
        <begin position="76"/>
        <end position="108"/>
    </location>
</feature>
<evidence type="ECO:0000256" key="3">
    <source>
        <dbReference type="ARBA" id="ARBA00022692"/>
    </source>
</evidence>
<evidence type="ECO:0000313" key="9">
    <source>
        <dbReference type="Proteomes" id="UP001224433"/>
    </source>
</evidence>
<feature type="transmembrane region" description="Helical" evidence="7">
    <location>
        <begin position="295"/>
        <end position="314"/>
    </location>
</feature>
<keyword evidence="3 7" id="KW-0812">Transmembrane</keyword>
<dbReference type="RefSeq" id="WP_306104920.1">
    <property type="nucleotide sequence ID" value="NZ_CP120983.1"/>
</dbReference>
<feature type="transmembrane region" description="Helical" evidence="7">
    <location>
        <begin position="320"/>
        <end position="340"/>
    </location>
</feature>
<feature type="compositionally biased region" description="Low complexity" evidence="6">
    <location>
        <begin position="1"/>
        <end position="24"/>
    </location>
</feature>